<dbReference type="EMBL" id="JABEXW010000200">
    <property type="protein sequence ID" value="KAF4968393.1"/>
    <property type="molecule type" value="Genomic_DNA"/>
</dbReference>
<dbReference type="AlphaFoldDB" id="A0A8H4U2N2"/>
<reference evidence="2" key="1">
    <citation type="journal article" date="2020" name="BMC Genomics">
        <title>Correction to: Identification and distribution of gene clusters required for synthesis of sphingolipid metabolism inhibitors in diverse species of the filamentous fungus Fusarium.</title>
        <authorList>
            <person name="Kim H.S."/>
            <person name="Lohmar J.M."/>
            <person name="Busman M."/>
            <person name="Brown D.W."/>
            <person name="Naumann T.A."/>
            <person name="Divon H.H."/>
            <person name="Lysoe E."/>
            <person name="Uhlig S."/>
            <person name="Proctor R.H."/>
        </authorList>
    </citation>
    <scope>NUCLEOTIDE SEQUENCE</scope>
    <source>
        <strain evidence="2">NRRL 20472</strain>
    </source>
</reference>
<evidence type="ECO:0000313" key="2">
    <source>
        <dbReference type="EMBL" id="KAF4968393.1"/>
    </source>
</evidence>
<reference evidence="2" key="2">
    <citation type="submission" date="2020-05" db="EMBL/GenBank/DDBJ databases">
        <authorList>
            <person name="Kim H.-S."/>
            <person name="Proctor R.H."/>
            <person name="Brown D.W."/>
        </authorList>
    </citation>
    <scope>NUCLEOTIDE SEQUENCE</scope>
    <source>
        <strain evidence="2">NRRL 20472</strain>
    </source>
</reference>
<sequence>MLVDQIVQSWYQGDGKDKTDIAQEAFNSVKKHLENSSALSREEKAILGKSTSLADVEKAVADAFARYETKGEGSKTRKWLQKASECICHYGKVLDVFVQHYPEYVSLAWGLMKLLFITVVNHGETLRLLAKSLHDVSQRLPRIEHLSKLYPTKRMRLAIEGLYSCIMEFLLIAHAWCNESKFRHIYHSLTRPHELRYNDLLERITTYTNNISELATVGSQTELRIMHDTQSEKLNNIIESLQTIENTRKAQIDGLNCAISRLETSSRDHGRKLDLIMQWLEASGLTINDLLTSIEAFHSIQTSAQLDTNQTLSAPQLSQALSTFLQQFEDPDQLYKNHLFLRNRRASGRGSTTSTNEFWLSSKLSRWSSSQQSSLAIIRGTFTTRWTIQDFAVDVIQAVTMSTIPALWVLGSTHKARKNAMFDTTDLMRYLACQALQLAGTVTTEKQISLRHSQLENAKSIKEWLDLFKLIVQDSKGQIYLVIDLATVHSRAKKLDELNFIHQLSQMLSEISDQKSLVSVKVILLAYEVDWLRLIPKDVYDRLVPVKIAGGKGLQGKKMRQAVNTRILPRQRGKKKGRV</sequence>
<dbReference type="Pfam" id="PF24809">
    <property type="entry name" value="DUF7708"/>
    <property type="match status" value="1"/>
</dbReference>
<feature type="domain" description="DUF7708" evidence="1">
    <location>
        <begin position="78"/>
        <end position="223"/>
    </location>
</feature>
<protein>
    <recommendedName>
        <fullName evidence="1">DUF7708 domain-containing protein</fullName>
    </recommendedName>
</protein>
<organism evidence="2 3">
    <name type="scientific">Fusarium sarcochroum</name>
    <dbReference type="NCBI Taxonomy" id="1208366"/>
    <lineage>
        <taxon>Eukaryota</taxon>
        <taxon>Fungi</taxon>
        <taxon>Dikarya</taxon>
        <taxon>Ascomycota</taxon>
        <taxon>Pezizomycotina</taxon>
        <taxon>Sordariomycetes</taxon>
        <taxon>Hypocreomycetidae</taxon>
        <taxon>Hypocreales</taxon>
        <taxon>Nectriaceae</taxon>
        <taxon>Fusarium</taxon>
        <taxon>Fusarium lateritium species complex</taxon>
    </lineage>
</organism>
<evidence type="ECO:0000313" key="3">
    <source>
        <dbReference type="Proteomes" id="UP000622797"/>
    </source>
</evidence>
<accession>A0A8H4U2N2</accession>
<name>A0A8H4U2N2_9HYPO</name>
<dbReference type="OrthoDB" id="61900at2759"/>
<evidence type="ECO:0000259" key="1">
    <source>
        <dbReference type="Pfam" id="PF24809"/>
    </source>
</evidence>
<dbReference type="InterPro" id="IPR056125">
    <property type="entry name" value="DUF7708"/>
</dbReference>
<comment type="caution">
    <text evidence="2">The sequence shown here is derived from an EMBL/GenBank/DDBJ whole genome shotgun (WGS) entry which is preliminary data.</text>
</comment>
<proteinExistence type="predicted"/>
<dbReference type="Proteomes" id="UP000622797">
    <property type="component" value="Unassembled WGS sequence"/>
</dbReference>
<gene>
    <name evidence="2" type="ORF">FSARC_4190</name>
</gene>
<keyword evidence="3" id="KW-1185">Reference proteome</keyword>